<evidence type="ECO:0000256" key="8">
    <source>
        <dbReference type="ARBA" id="ARBA00022989"/>
    </source>
</evidence>
<keyword evidence="9" id="KW-0406">Ion transport</keyword>
<evidence type="ECO:0000256" key="4">
    <source>
        <dbReference type="ARBA" id="ARBA00022538"/>
    </source>
</evidence>
<feature type="transmembrane region" description="Helical" evidence="13">
    <location>
        <begin position="78"/>
        <end position="102"/>
    </location>
</feature>
<evidence type="ECO:0000256" key="12">
    <source>
        <dbReference type="ARBA" id="ARBA00034430"/>
    </source>
</evidence>
<feature type="transmembrane region" description="Helical" evidence="13">
    <location>
        <begin position="114"/>
        <end position="135"/>
    </location>
</feature>
<dbReference type="OrthoDB" id="7626281at2"/>
<dbReference type="InterPro" id="IPR010617">
    <property type="entry name" value="TMEM175-like"/>
</dbReference>
<feature type="transmembrane region" description="Helical" evidence="13">
    <location>
        <begin position="49"/>
        <end position="66"/>
    </location>
</feature>
<dbReference type="GO" id="GO:0015252">
    <property type="term" value="F:proton channel activity"/>
    <property type="evidence" value="ECO:0007669"/>
    <property type="project" value="InterPro"/>
</dbReference>
<reference evidence="14 15" key="1">
    <citation type="submission" date="2016-10" db="EMBL/GenBank/DDBJ databases">
        <authorList>
            <person name="de Groot N.N."/>
        </authorList>
    </citation>
    <scope>NUCLEOTIDE SEQUENCE [LARGE SCALE GENOMIC DNA]</scope>
    <source>
        <strain evidence="14 15">DSM 26130</strain>
    </source>
</reference>
<comment type="subcellular location">
    <subcellularLocation>
        <location evidence="1">Membrane</location>
        <topology evidence="1">Multi-pass membrane protein</topology>
    </subcellularLocation>
</comment>
<evidence type="ECO:0000256" key="11">
    <source>
        <dbReference type="ARBA" id="ARBA00023303"/>
    </source>
</evidence>
<keyword evidence="7" id="KW-0630">Potassium</keyword>
<sequence length="203" mass="23344">MYNHRPTDRVEYFSDAVLAIAATLLATELPKPETDTGLLQAIANQWPHYAAFAASFLFICIAWSNHHNMFIYLKQTDQYLLILNILFLIFVTLQSFTTGLLARHVGKPDERTAALIYHATLVLMTFFYNCTWWYAIKMPELLEEGTDRRLIRLLTKEYAIAPALHLVALLICLWSVPYSIVPVLLLYIYFALPRASEKKAKSK</sequence>
<name>A0A1I2G7K7_9BACT</name>
<keyword evidence="11" id="KW-0407">Ion channel</keyword>
<dbReference type="Proteomes" id="UP000198598">
    <property type="component" value="Unassembled WGS sequence"/>
</dbReference>
<evidence type="ECO:0000313" key="15">
    <source>
        <dbReference type="Proteomes" id="UP000198598"/>
    </source>
</evidence>
<proteinExistence type="inferred from homology"/>
<keyword evidence="10 13" id="KW-0472">Membrane</keyword>
<keyword evidence="3" id="KW-0813">Transport</keyword>
<protein>
    <submittedName>
        <fullName evidence="14">Uncharacterized membrane protein</fullName>
    </submittedName>
</protein>
<dbReference type="GO" id="GO:0016020">
    <property type="term" value="C:membrane"/>
    <property type="evidence" value="ECO:0007669"/>
    <property type="project" value="UniProtKB-SubCell"/>
</dbReference>
<dbReference type="EMBL" id="FOLQ01000030">
    <property type="protein sequence ID" value="SFF13595.1"/>
    <property type="molecule type" value="Genomic_DNA"/>
</dbReference>
<dbReference type="AlphaFoldDB" id="A0A1I2G7K7"/>
<keyword evidence="4" id="KW-0633">Potassium transport</keyword>
<evidence type="ECO:0000256" key="13">
    <source>
        <dbReference type="SAM" id="Phobius"/>
    </source>
</evidence>
<dbReference type="PANTHER" id="PTHR31462">
    <property type="entry name" value="ENDOSOMAL/LYSOSOMAL POTASSIUM CHANNEL TMEM175"/>
    <property type="match status" value="1"/>
</dbReference>
<evidence type="ECO:0000256" key="10">
    <source>
        <dbReference type="ARBA" id="ARBA00023136"/>
    </source>
</evidence>
<gene>
    <name evidence="14" type="ORF">SAMN05216167_13042</name>
</gene>
<comment type="catalytic activity">
    <reaction evidence="12">
        <text>K(+)(in) = K(+)(out)</text>
        <dbReference type="Rhea" id="RHEA:29463"/>
        <dbReference type="ChEBI" id="CHEBI:29103"/>
    </reaction>
</comment>
<evidence type="ECO:0000256" key="6">
    <source>
        <dbReference type="ARBA" id="ARBA00022826"/>
    </source>
</evidence>
<keyword evidence="6" id="KW-0631">Potassium channel</keyword>
<evidence type="ECO:0000256" key="5">
    <source>
        <dbReference type="ARBA" id="ARBA00022692"/>
    </source>
</evidence>
<dbReference type="RefSeq" id="WP_093834212.1">
    <property type="nucleotide sequence ID" value="NZ_FOLQ01000030.1"/>
</dbReference>
<dbReference type="GO" id="GO:0005267">
    <property type="term" value="F:potassium channel activity"/>
    <property type="evidence" value="ECO:0007669"/>
    <property type="project" value="UniProtKB-KW"/>
</dbReference>
<feature type="transmembrane region" description="Helical" evidence="13">
    <location>
        <begin position="163"/>
        <end position="192"/>
    </location>
</feature>
<keyword evidence="5 13" id="KW-0812">Transmembrane</keyword>
<evidence type="ECO:0000256" key="7">
    <source>
        <dbReference type="ARBA" id="ARBA00022958"/>
    </source>
</evidence>
<evidence type="ECO:0000256" key="9">
    <source>
        <dbReference type="ARBA" id="ARBA00023065"/>
    </source>
</evidence>
<keyword evidence="15" id="KW-1185">Reference proteome</keyword>
<evidence type="ECO:0000256" key="3">
    <source>
        <dbReference type="ARBA" id="ARBA00022448"/>
    </source>
</evidence>
<keyword evidence="8 13" id="KW-1133">Transmembrane helix</keyword>
<comment type="similarity">
    <text evidence="2">Belongs to the TMEM175 family.</text>
</comment>
<accession>A0A1I2G7K7</accession>
<evidence type="ECO:0000256" key="2">
    <source>
        <dbReference type="ARBA" id="ARBA00006920"/>
    </source>
</evidence>
<organism evidence="14 15">
    <name type="scientific">Spirosoma endophyticum</name>
    <dbReference type="NCBI Taxonomy" id="662367"/>
    <lineage>
        <taxon>Bacteria</taxon>
        <taxon>Pseudomonadati</taxon>
        <taxon>Bacteroidota</taxon>
        <taxon>Cytophagia</taxon>
        <taxon>Cytophagales</taxon>
        <taxon>Cytophagaceae</taxon>
        <taxon>Spirosoma</taxon>
    </lineage>
</organism>
<dbReference type="Pfam" id="PF06736">
    <property type="entry name" value="TMEM175"/>
    <property type="match status" value="1"/>
</dbReference>
<evidence type="ECO:0000313" key="14">
    <source>
        <dbReference type="EMBL" id="SFF13595.1"/>
    </source>
</evidence>
<dbReference type="STRING" id="662367.SAMN05216167_13042"/>
<evidence type="ECO:0000256" key="1">
    <source>
        <dbReference type="ARBA" id="ARBA00004141"/>
    </source>
</evidence>
<dbReference type="PANTHER" id="PTHR31462:SF5">
    <property type="entry name" value="ENDOSOMAL_LYSOSOMAL PROTON CHANNEL TMEM175"/>
    <property type="match status" value="1"/>
</dbReference>